<dbReference type="GO" id="GO:0016491">
    <property type="term" value="F:oxidoreductase activity"/>
    <property type="evidence" value="ECO:0007669"/>
    <property type="project" value="InterPro"/>
</dbReference>
<evidence type="ECO:0000259" key="3">
    <source>
        <dbReference type="Pfam" id="PF03358"/>
    </source>
</evidence>
<proteinExistence type="predicted"/>
<evidence type="ECO:0000313" key="4">
    <source>
        <dbReference type="EMBL" id="HIX82502.1"/>
    </source>
</evidence>
<dbReference type="Pfam" id="PF03358">
    <property type="entry name" value="FMN_red"/>
    <property type="match status" value="1"/>
</dbReference>
<comment type="caution">
    <text evidence="4">The sequence shown here is derived from an EMBL/GenBank/DDBJ whole genome shotgun (WGS) entry which is preliminary data.</text>
</comment>
<dbReference type="Gene3D" id="3.40.50.360">
    <property type="match status" value="1"/>
</dbReference>
<dbReference type="SUPFAM" id="SSF52218">
    <property type="entry name" value="Flavoproteins"/>
    <property type="match status" value="1"/>
</dbReference>
<keyword evidence="2" id="KW-0288">FMN</keyword>
<evidence type="ECO:0000313" key="5">
    <source>
        <dbReference type="Proteomes" id="UP000886724"/>
    </source>
</evidence>
<gene>
    <name evidence="4" type="ORF">H9980_11130</name>
</gene>
<feature type="domain" description="NADPH-dependent FMN reductase-like" evidence="3">
    <location>
        <begin position="6"/>
        <end position="110"/>
    </location>
</feature>
<dbReference type="PANTHER" id="PTHR43278:SF4">
    <property type="entry name" value="NAD(P)H-DEPENDENT FMN-CONTAINING OXIDOREDUCTASE YWQN-RELATED"/>
    <property type="match status" value="1"/>
</dbReference>
<reference evidence="4" key="2">
    <citation type="submission" date="2021-04" db="EMBL/GenBank/DDBJ databases">
        <authorList>
            <person name="Gilroy R."/>
        </authorList>
    </citation>
    <scope>NUCLEOTIDE SEQUENCE</scope>
    <source>
        <strain evidence="4">ChiGjej1B1-14440</strain>
    </source>
</reference>
<evidence type="ECO:0000256" key="1">
    <source>
        <dbReference type="ARBA" id="ARBA00022630"/>
    </source>
</evidence>
<reference evidence="4" key="1">
    <citation type="journal article" date="2021" name="PeerJ">
        <title>Extensive microbial diversity within the chicken gut microbiome revealed by metagenomics and culture.</title>
        <authorList>
            <person name="Gilroy R."/>
            <person name="Ravi A."/>
            <person name="Getino M."/>
            <person name="Pursley I."/>
            <person name="Horton D.L."/>
            <person name="Alikhan N.F."/>
            <person name="Baker D."/>
            <person name="Gharbi K."/>
            <person name="Hall N."/>
            <person name="Watson M."/>
            <person name="Adriaenssens E.M."/>
            <person name="Foster-Nyarko E."/>
            <person name="Jarju S."/>
            <person name="Secka A."/>
            <person name="Antonio M."/>
            <person name="Oren A."/>
            <person name="Chaudhuri R.R."/>
            <person name="La Ragione R."/>
            <person name="Hildebrand F."/>
            <person name="Pallen M.J."/>
        </authorList>
    </citation>
    <scope>NUCLEOTIDE SEQUENCE</scope>
    <source>
        <strain evidence="4">ChiGjej1B1-14440</strain>
    </source>
</reference>
<dbReference type="InterPro" id="IPR051796">
    <property type="entry name" value="ISF_SsuE-like"/>
</dbReference>
<dbReference type="Proteomes" id="UP000886724">
    <property type="component" value="Unassembled WGS sequence"/>
</dbReference>
<dbReference type="EMBL" id="DXET01000248">
    <property type="protein sequence ID" value="HIX82502.1"/>
    <property type="molecule type" value="Genomic_DNA"/>
</dbReference>
<dbReference type="PANTHER" id="PTHR43278">
    <property type="entry name" value="NAD(P)H-DEPENDENT FMN-CONTAINING OXIDOREDUCTASE YWQN-RELATED"/>
    <property type="match status" value="1"/>
</dbReference>
<protein>
    <submittedName>
        <fullName evidence="4">Flavodoxin family protein</fullName>
    </submittedName>
</protein>
<evidence type="ECO:0000256" key="2">
    <source>
        <dbReference type="ARBA" id="ARBA00022643"/>
    </source>
</evidence>
<dbReference type="InterPro" id="IPR005025">
    <property type="entry name" value="FMN_Rdtase-like_dom"/>
</dbReference>
<organism evidence="4 5">
    <name type="scientific">Candidatus Erysipelatoclostridium merdavium</name>
    <dbReference type="NCBI Taxonomy" id="2838566"/>
    <lineage>
        <taxon>Bacteria</taxon>
        <taxon>Bacillati</taxon>
        <taxon>Bacillota</taxon>
        <taxon>Erysipelotrichia</taxon>
        <taxon>Erysipelotrichales</taxon>
        <taxon>Erysipelotrichales incertae sedis</taxon>
    </lineage>
</organism>
<sequence length="142" mass="16281">MIMSKNILFVNASPNKNGNTARMVKKLLKDQPYKQLDLVDYKLYALGQDFPDDQFAEIYQEMCKADVLVMGTPVYWYSMAAPLRALLDRLYSIVDNNDLGGKDLYFVIQGAAPSKETLSLCNYTMERFCTLYHMNYKGMTSN</sequence>
<keyword evidence="1" id="KW-0285">Flavoprotein</keyword>
<dbReference type="InterPro" id="IPR029039">
    <property type="entry name" value="Flavoprotein-like_sf"/>
</dbReference>
<dbReference type="AlphaFoldDB" id="A0A9D1XN56"/>
<name>A0A9D1XN56_9FIRM</name>
<accession>A0A9D1XN56</accession>